<dbReference type="AlphaFoldDB" id="A0A1H7SEN9"/>
<accession>A0A1H7SEN9</accession>
<dbReference type="Gene3D" id="3.40.50.2000">
    <property type="entry name" value="Glycogen Phosphorylase B"/>
    <property type="match status" value="2"/>
</dbReference>
<gene>
    <name evidence="5" type="ORF">SAMN05216262_11850</name>
</gene>
<dbReference type="PANTHER" id="PTHR46401">
    <property type="entry name" value="GLYCOSYLTRANSFERASE WBBK-RELATED"/>
    <property type="match status" value="1"/>
</dbReference>
<feature type="transmembrane region" description="Helical" evidence="2">
    <location>
        <begin position="81"/>
        <end position="99"/>
    </location>
</feature>
<dbReference type="OrthoDB" id="258796at2"/>
<keyword evidence="2" id="KW-1133">Transmembrane helix</keyword>
<dbReference type="RefSeq" id="WP_085283976.1">
    <property type="nucleotide sequence ID" value="NZ_FOBI01000018.1"/>
</dbReference>
<organism evidence="5 6">
    <name type="scientific">Colwellia chukchiensis</name>
    <dbReference type="NCBI Taxonomy" id="641665"/>
    <lineage>
        <taxon>Bacteria</taxon>
        <taxon>Pseudomonadati</taxon>
        <taxon>Pseudomonadota</taxon>
        <taxon>Gammaproteobacteria</taxon>
        <taxon>Alteromonadales</taxon>
        <taxon>Colwelliaceae</taxon>
        <taxon>Colwellia</taxon>
    </lineage>
</organism>
<feature type="domain" description="Glycosyl transferase family 1" evidence="3">
    <location>
        <begin position="202"/>
        <end position="359"/>
    </location>
</feature>
<evidence type="ECO:0000256" key="1">
    <source>
        <dbReference type="ARBA" id="ARBA00022679"/>
    </source>
</evidence>
<keyword evidence="2" id="KW-0472">Membrane</keyword>
<dbReference type="STRING" id="641665.GCA_002104455_02338"/>
<evidence type="ECO:0000259" key="3">
    <source>
        <dbReference type="Pfam" id="PF00534"/>
    </source>
</evidence>
<sequence length="385" mass="43404">MKSSEQKSSLVIITNLYPLPWQPNRATFNRQQFAQLDDSFDTSVLVPVAFAEWFKYRKQIKQSQHLRYLPYFYIPKIGRRFYSLSMLFSIIFHSGFWLWRKKPNKLLASWAFPEAVATSWLSRLLRCDFYFKVHGSDINLHGKVPARAKQIVNASKKAKGILSVSQALADEMIAMGIAKEKIQVIYNGVDHEKFKVNKITFDKNTPDYVLYVGNLKKEKGVIELLEGFAAIAKQYPLLQLHYAGAGSMSTAITTLAKTMAISDRVILHGSVDHERLPALISQARILALPSYNEGVPNVVLEAMACGTPVLVSNVGGIPEVVDEAICGKVIAAKSVDAVTQGLEYMLTTQWHSEKIQQHSQQFTWQNNKQQLLHLLNNVNSLGYKS</sequence>
<protein>
    <submittedName>
        <fullName evidence="5">Glycosyltransferase involved in cell wall bisynthesis</fullName>
    </submittedName>
</protein>
<evidence type="ECO:0000256" key="2">
    <source>
        <dbReference type="SAM" id="Phobius"/>
    </source>
</evidence>
<evidence type="ECO:0000313" key="5">
    <source>
        <dbReference type="EMBL" id="SEL70666.1"/>
    </source>
</evidence>
<dbReference type="InterPro" id="IPR028098">
    <property type="entry name" value="Glyco_trans_4-like_N"/>
</dbReference>
<name>A0A1H7SEN9_9GAMM</name>
<feature type="domain" description="Glycosyltransferase subfamily 4-like N-terminal" evidence="4">
    <location>
        <begin position="91"/>
        <end position="192"/>
    </location>
</feature>
<keyword evidence="2" id="KW-0812">Transmembrane</keyword>
<proteinExistence type="predicted"/>
<dbReference type="Proteomes" id="UP000199297">
    <property type="component" value="Unassembled WGS sequence"/>
</dbReference>
<dbReference type="SUPFAM" id="SSF53756">
    <property type="entry name" value="UDP-Glycosyltransferase/glycogen phosphorylase"/>
    <property type="match status" value="1"/>
</dbReference>
<evidence type="ECO:0000259" key="4">
    <source>
        <dbReference type="Pfam" id="PF13439"/>
    </source>
</evidence>
<dbReference type="Pfam" id="PF00534">
    <property type="entry name" value="Glycos_transf_1"/>
    <property type="match status" value="1"/>
</dbReference>
<evidence type="ECO:0000313" key="6">
    <source>
        <dbReference type="Proteomes" id="UP000199297"/>
    </source>
</evidence>
<dbReference type="InterPro" id="IPR001296">
    <property type="entry name" value="Glyco_trans_1"/>
</dbReference>
<dbReference type="GO" id="GO:0016757">
    <property type="term" value="F:glycosyltransferase activity"/>
    <property type="evidence" value="ECO:0007669"/>
    <property type="project" value="InterPro"/>
</dbReference>
<dbReference type="Pfam" id="PF13439">
    <property type="entry name" value="Glyco_transf_4"/>
    <property type="match status" value="1"/>
</dbReference>
<keyword evidence="6" id="KW-1185">Reference proteome</keyword>
<dbReference type="GO" id="GO:0009103">
    <property type="term" value="P:lipopolysaccharide biosynthetic process"/>
    <property type="evidence" value="ECO:0007669"/>
    <property type="project" value="TreeGrafter"/>
</dbReference>
<reference evidence="6" key="1">
    <citation type="submission" date="2016-10" db="EMBL/GenBank/DDBJ databases">
        <authorList>
            <person name="Varghese N."/>
            <person name="Submissions S."/>
        </authorList>
    </citation>
    <scope>NUCLEOTIDE SEQUENCE [LARGE SCALE GENOMIC DNA]</scope>
    <source>
        <strain evidence="6">CGMCC 1.9127</strain>
    </source>
</reference>
<dbReference type="PANTHER" id="PTHR46401:SF2">
    <property type="entry name" value="GLYCOSYLTRANSFERASE WBBK-RELATED"/>
    <property type="match status" value="1"/>
</dbReference>
<dbReference type="EMBL" id="FOBI01000018">
    <property type="protein sequence ID" value="SEL70666.1"/>
    <property type="molecule type" value="Genomic_DNA"/>
</dbReference>
<keyword evidence="1 5" id="KW-0808">Transferase</keyword>